<sequence length="129" mass="14125">MNSIPSGFAVLALLAYASAAVDFDGCVRGHLIIEDASRISSMRKDIQKDLGFSLDVNGTLAGVAVQDKNRTQTMFVAFAGRNKGRKAVTFAYDVDMKNEKAGPMRAISFDDFFKYLECEPLFPNAESDD</sequence>
<proteinExistence type="predicted"/>
<dbReference type="WBParaSite" id="HPBE_0002281601-mRNA-1">
    <property type="protein sequence ID" value="HPBE_0002281601-mRNA-1"/>
    <property type="gene ID" value="HPBE_0002281601"/>
</dbReference>
<protein>
    <submittedName>
        <fullName evidence="2 4">Uncharacterized protein</fullName>
    </submittedName>
</protein>
<reference evidence="4" key="2">
    <citation type="submission" date="2019-09" db="UniProtKB">
        <authorList>
            <consortium name="WormBaseParasite"/>
        </authorList>
    </citation>
    <scope>IDENTIFICATION</scope>
</reference>
<keyword evidence="3" id="KW-1185">Reference proteome</keyword>
<evidence type="ECO:0000313" key="2">
    <source>
        <dbReference type="EMBL" id="VDP34854.1"/>
    </source>
</evidence>
<accession>A0A183GJG7</accession>
<reference evidence="2 3" key="1">
    <citation type="submission" date="2018-11" db="EMBL/GenBank/DDBJ databases">
        <authorList>
            <consortium name="Pathogen Informatics"/>
        </authorList>
    </citation>
    <scope>NUCLEOTIDE SEQUENCE [LARGE SCALE GENOMIC DNA]</scope>
</reference>
<dbReference type="AlphaFoldDB" id="A0A183GJG7"/>
<name>A0A183GJG7_HELPZ</name>
<evidence type="ECO:0000256" key="1">
    <source>
        <dbReference type="SAM" id="SignalP"/>
    </source>
</evidence>
<evidence type="ECO:0000313" key="4">
    <source>
        <dbReference type="WBParaSite" id="HPBE_0002281601-mRNA-1"/>
    </source>
</evidence>
<dbReference type="EMBL" id="UZAH01034381">
    <property type="protein sequence ID" value="VDP34854.1"/>
    <property type="molecule type" value="Genomic_DNA"/>
</dbReference>
<gene>
    <name evidence="2" type="ORF">HPBE_LOCUS22815</name>
</gene>
<organism evidence="3 4">
    <name type="scientific">Heligmosomoides polygyrus</name>
    <name type="common">Parasitic roundworm</name>
    <dbReference type="NCBI Taxonomy" id="6339"/>
    <lineage>
        <taxon>Eukaryota</taxon>
        <taxon>Metazoa</taxon>
        <taxon>Ecdysozoa</taxon>
        <taxon>Nematoda</taxon>
        <taxon>Chromadorea</taxon>
        <taxon>Rhabditida</taxon>
        <taxon>Rhabditina</taxon>
        <taxon>Rhabditomorpha</taxon>
        <taxon>Strongyloidea</taxon>
        <taxon>Heligmosomidae</taxon>
        <taxon>Heligmosomoides</taxon>
    </lineage>
</organism>
<dbReference type="Proteomes" id="UP000050761">
    <property type="component" value="Unassembled WGS sequence"/>
</dbReference>
<keyword evidence="1" id="KW-0732">Signal</keyword>
<accession>A0A3P8DS24</accession>
<evidence type="ECO:0000313" key="3">
    <source>
        <dbReference type="Proteomes" id="UP000050761"/>
    </source>
</evidence>
<feature type="chain" id="PRO_5044552139" evidence="1">
    <location>
        <begin position="20"/>
        <end position="129"/>
    </location>
</feature>
<feature type="signal peptide" evidence="1">
    <location>
        <begin position="1"/>
        <end position="19"/>
    </location>
</feature>